<evidence type="ECO:0000313" key="3">
    <source>
        <dbReference type="EMBL" id="MBB4964614.1"/>
    </source>
</evidence>
<dbReference type="Pfam" id="PF12079">
    <property type="entry name" value="DUF3558"/>
    <property type="match status" value="1"/>
</dbReference>
<feature type="signal peptide" evidence="2">
    <location>
        <begin position="1"/>
        <end position="26"/>
    </location>
</feature>
<protein>
    <recommendedName>
        <fullName evidence="5">DUF3558 domain-containing protein</fullName>
    </recommendedName>
</protein>
<dbReference type="Proteomes" id="UP000542674">
    <property type="component" value="Unassembled WGS sequence"/>
</dbReference>
<feature type="compositionally biased region" description="Pro residues" evidence="1">
    <location>
        <begin position="39"/>
        <end position="48"/>
    </location>
</feature>
<dbReference type="RefSeq" id="WP_184667758.1">
    <property type="nucleotide sequence ID" value="NZ_BAABAI010000031.1"/>
</dbReference>
<name>A0A7W7T121_9PSEU</name>
<comment type="caution">
    <text evidence="3">The sequence shown here is derived from an EMBL/GenBank/DDBJ whole genome shotgun (WGS) entry which is preliminary data.</text>
</comment>
<gene>
    <name evidence="3" type="ORF">F4559_001973</name>
</gene>
<feature type="chain" id="PRO_5030846140" description="DUF3558 domain-containing protein" evidence="2">
    <location>
        <begin position="27"/>
        <end position="183"/>
    </location>
</feature>
<evidence type="ECO:0000313" key="4">
    <source>
        <dbReference type="Proteomes" id="UP000542674"/>
    </source>
</evidence>
<keyword evidence="4" id="KW-1185">Reference proteome</keyword>
<reference evidence="3 4" key="1">
    <citation type="submission" date="2020-08" db="EMBL/GenBank/DDBJ databases">
        <title>Sequencing the genomes of 1000 actinobacteria strains.</title>
        <authorList>
            <person name="Klenk H.-P."/>
        </authorList>
    </citation>
    <scope>NUCLEOTIDE SEQUENCE [LARGE SCALE GENOMIC DNA]</scope>
    <source>
        <strain evidence="3 4">DSM 45084</strain>
    </source>
</reference>
<dbReference type="AlphaFoldDB" id="A0A7W7T121"/>
<sequence length="183" mass="18559">MSRTPGRALLACVTLLAAAACTTAQAGTPIPVRGAAPHEPVPSTPPPTSGTTKAANKNPCDLLTADEVGTLGLNHPGVLKQVDRVDTCSWNVSGNGGLAASVEPGLDSLRLEGKRVAPTRYGDHEAVLVEGSFGQDYACSVAIAVSDDIAVLIIANLTASAKDTPAACARATKAAELIEPKLP</sequence>
<dbReference type="EMBL" id="JACHJS010000001">
    <property type="protein sequence ID" value="MBB4964614.1"/>
    <property type="molecule type" value="Genomic_DNA"/>
</dbReference>
<dbReference type="InterPro" id="IPR024520">
    <property type="entry name" value="DUF3558"/>
</dbReference>
<evidence type="ECO:0000256" key="2">
    <source>
        <dbReference type="SAM" id="SignalP"/>
    </source>
</evidence>
<organism evidence="3 4">
    <name type="scientific">Saccharothrix violaceirubra</name>
    <dbReference type="NCBI Taxonomy" id="413306"/>
    <lineage>
        <taxon>Bacteria</taxon>
        <taxon>Bacillati</taxon>
        <taxon>Actinomycetota</taxon>
        <taxon>Actinomycetes</taxon>
        <taxon>Pseudonocardiales</taxon>
        <taxon>Pseudonocardiaceae</taxon>
        <taxon>Saccharothrix</taxon>
    </lineage>
</organism>
<feature type="region of interest" description="Disordered" evidence="1">
    <location>
        <begin position="31"/>
        <end position="54"/>
    </location>
</feature>
<evidence type="ECO:0008006" key="5">
    <source>
        <dbReference type="Google" id="ProtNLM"/>
    </source>
</evidence>
<accession>A0A7W7T121</accession>
<evidence type="ECO:0000256" key="1">
    <source>
        <dbReference type="SAM" id="MobiDB-lite"/>
    </source>
</evidence>
<proteinExistence type="predicted"/>
<keyword evidence="2" id="KW-0732">Signal</keyword>
<dbReference type="PROSITE" id="PS51257">
    <property type="entry name" value="PROKAR_LIPOPROTEIN"/>
    <property type="match status" value="1"/>
</dbReference>